<feature type="region of interest" description="Disordered" evidence="5">
    <location>
        <begin position="913"/>
        <end position="937"/>
    </location>
</feature>
<sequence>MDQHSGDGFNNLFADSNQQYQAYHDNSFLNGNDPNFPEATWALNASGYNPNPALSRVTQPGLPNWQNASHLSAPLATGNINGQPAPYARSLSHSPAPFGQNNYTGYNVHQNLQQYQQQPQYDPALFGNPAQDFNTNFNGYGNHNQSLGTIAPQALQQEIRSPTVNVNAYTGINYAQNAFNQSRFASMPAVKSIDQIALMQAIPKGTDNGYLSTIDFDEIVRATSTERMGKFLTIGKEAQEWPVNRTTTLPHYVPRKSKNELRRLAGNDQVLLDKIGKKSLKHKALTTAPVASSAVAVAKGTNASDERIKYEGETSSSEESDDDDSLYSSEEESAESPLPQKRPDTPKDAVEYDTIKALWSSKRKPLAASDIRTALVTFWEIVKTIRDRWKIDQAAVTQAEEKNRVGELPLLRSRVKDQRDMIEVACKAALKHGHRSIVDNLGQNQSLVFVCYQFLLDRFKEDDLNGSLSRAILELMTRFTTLSDAVLEKTHLVKVLPKYARKGDAKTQHYAKRIMAAAAAVAANDAAEPTTATQHGAGKPVTVASPLGKRVDQGAVAGVKRAASSVAEGVTVKRVATVATKATASPTASNSNGVVKKTFSGAESAKTTAAAAPATKTKQVTAKPSAFFSSLQSAAKKPGTSIKSGASAQASGAKAAERKMVLPTTTAATSAAPKSTFSFAETIANLGKPKEEKVATKKPEKEAPPETPEQLAKRLRKETRRKLNVRFKLGEELVEIRYFTHDPDEETGHDDSQMRDVSDVGGEGRMLKMHQDMMDVDDEGDEADDGPEPTLIAWKAPTPVDFTVIDDEERSKNFSRFGGSLQTESEERKAREQYEANTLIVFYPDRNDIPPTPKEPANPLNGEPATEKKVFGAPNRTFAARATQRKAMRPQPYPAQQHMPANQQSFNMSALNQFGNNQHRPTSASMLASQSTTPPPNIDIQQLLASLQQALPQNQAVQQPQAQPLPNWAPPPAMAPQPNGQHIDLSAIMAAIGGHPQMQAPQMGGRDDNNPDDPMSKRHRDQGDKSRFYKTKVCKYWEDGRCMKGDSCTYLHERPPP</sequence>
<evidence type="ECO:0000256" key="1">
    <source>
        <dbReference type="ARBA" id="ARBA00022723"/>
    </source>
</evidence>
<dbReference type="Pfam" id="PF18345">
    <property type="entry name" value="zf_CCCH_4"/>
    <property type="match status" value="1"/>
</dbReference>
<dbReference type="OMA" id="TATHMAY"/>
<feature type="zinc finger region" description="C3H1-type" evidence="4">
    <location>
        <begin position="1028"/>
        <end position="1055"/>
    </location>
</feature>
<keyword evidence="1 4" id="KW-0479">Metal-binding</keyword>
<keyword evidence="3 4" id="KW-0862">Zinc</keyword>
<organism evidence="7 8">
    <name type="scientific">Baudoinia panamericana (strain UAMH 10762)</name>
    <name type="common">Angels' share fungus</name>
    <name type="synonym">Baudoinia compniacensis (strain UAMH 10762)</name>
    <dbReference type="NCBI Taxonomy" id="717646"/>
    <lineage>
        <taxon>Eukaryota</taxon>
        <taxon>Fungi</taxon>
        <taxon>Dikarya</taxon>
        <taxon>Ascomycota</taxon>
        <taxon>Pezizomycotina</taxon>
        <taxon>Dothideomycetes</taxon>
        <taxon>Dothideomycetidae</taxon>
        <taxon>Mycosphaerellales</taxon>
        <taxon>Teratosphaeriaceae</taxon>
        <taxon>Baudoinia</taxon>
    </lineage>
</organism>
<keyword evidence="2 4" id="KW-0863">Zinc-finger</keyword>
<evidence type="ECO:0000259" key="6">
    <source>
        <dbReference type="PROSITE" id="PS50103"/>
    </source>
</evidence>
<evidence type="ECO:0000313" key="7">
    <source>
        <dbReference type="EMBL" id="EMC92347.1"/>
    </source>
</evidence>
<protein>
    <recommendedName>
        <fullName evidence="6">C3H1-type domain-containing protein</fullName>
    </recommendedName>
</protein>
<evidence type="ECO:0000256" key="5">
    <source>
        <dbReference type="SAM" id="MobiDB-lite"/>
    </source>
</evidence>
<dbReference type="Gene3D" id="4.10.1000.10">
    <property type="entry name" value="Zinc finger, CCCH-type"/>
    <property type="match status" value="1"/>
</dbReference>
<feature type="region of interest" description="Disordered" evidence="5">
    <location>
        <begin position="688"/>
        <end position="712"/>
    </location>
</feature>
<feature type="domain" description="C3H1-type" evidence="6">
    <location>
        <begin position="1028"/>
        <end position="1055"/>
    </location>
</feature>
<dbReference type="HOGENOM" id="CLU_008693_0_0_1"/>
<feature type="region of interest" description="Disordered" evidence="5">
    <location>
        <begin position="996"/>
        <end position="1028"/>
    </location>
</feature>
<evidence type="ECO:0000256" key="3">
    <source>
        <dbReference type="ARBA" id="ARBA00022833"/>
    </source>
</evidence>
<proteinExistence type="predicted"/>
<dbReference type="InterPro" id="IPR000571">
    <property type="entry name" value="Znf_CCCH"/>
</dbReference>
<dbReference type="PROSITE" id="PS50103">
    <property type="entry name" value="ZF_C3H1"/>
    <property type="match status" value="1"/>
</dbReference>
<dbReference type="InterPro" id="IPR036855">
    <property type="entry name" value="Znf_CCCH_sf"/>
</dbReference>
<name>M2LEC7_BAUPA</name>
<evidence type="ECO:0000313" key="8">
    <source>
        <dbReference type="Proteomes" id="UP000011761"/>
    </source>
</evidence>
<dbReference type="RefSeq" id="XP_007680525.1">
    <property type="nucleotide sequence ID" value="XM_007682335.1"/>
</dbReference>
<dbReference type="SMART" id="SM00356">
    <property type="entry name" value="ZnF_C3H1"/>
    <property type="match status" value="1"/>
</dbReference>
<feature type="compositionally biased region" description="Polar residues" evidence="5">
    <location>
        <begin position="913"/>
        <end position="932"/>
    </location>
</feature>
<feature type="compositionally biased region" description="Acidic residues" evidence="5">
    <location>
        <begin position="316"/>
        <end position="334"/>
    </location>
</feature>
<dbReference type="OrthoDB" id="4347at2759"/>
<dbReference type="GO" id="GO:0008270">
    <property type="term" value="F:zinc ion binding"/>
    <property type="evidence" value="ECO:0007669"/>
    <property type="project" value="UniProtKB-KW"/>
</dbReference>
<reference evidence="7" key="1">
    <citation type="journal article" date="2012" name="PLoS Pathog.">
        <title>Diverse lifestyles and strategies of plant pathogenesis encoded in the genomes of eighteen Dothideomycetes fungi.</title>
        <authorList>
            <person name="Ohm R.A."/>
            <person name="Feau N."/>
            <person name="Henrissat B."/>
            <person name="Schoch C.L."/>
            <person name="Horwitz B.A."/>
            <person name="Barry K.W."/>
            <person name="Condon B.J."/>
            <person name="Copeland A.C."/>
            <person name="Dhillon B."/>
            <person name="Glaser F."/>
            <person name="Hesse C.N."/>
            <person name="Kosti I."/>
            <person name="LaButti K."/>
            <person name="Lindquist E.A."/>
            <person name="Lucas S."/>
            <person name="Salamov A.A."/>
            <person name="Bradshaw R.E."/>
            <person name="Ciuffetti L."/>
            <person name="Hamelin R.C."/>
            <person name="Kema G.H.J."/>
            <person name="Lawrence C."/>
            <person name="Scott J.A."/>
            <person name="Spatafora J.W."/>
            <person name="Turgeon B.G."/>
            <person name="de Wit P.J.G.M."/>
            <person name="Zhong S."/>
            <person name="Goodwin S.B."/>
            <person name="Grigoriev I.V."/>
        </authorList>
    </citation>
    <scope>NUCLEOTIDE SEQUENCE [LARGE SCALE GENOMIC DNA]</scope>
    <source>
        <strain evidence="7">UAMH 10762</strain>
    </source>
</reference>
<evidence type="ECO:0000256" key="2">
    <source>
        <dbReference type="ARBA" id="ARBA00022771"/>
    </source>
</evidence>
<dbReference type="GeneID" id="19117181"/>
<keyword evidence="8" id="KW-1185">Reference proteome</keyword>
<dbReference type="Proteomes" id="UP000011761">
    <property type="component" value="Unassembled WGS sequence"/>
</dbReference>
<feature type="region of interest" description="Disordered" evidence="5">
    <location>
        <begin position="844"/>
        <end position="868"/>
    </location>
</feature>
<accession>M2LEC7</accession>
<dbReference type="eggNOG" id="ENOG502QQ2I">
    <property type="taxonomic scope" value="Eukaryota"/>
</dbReference>
<gene>
    <name evidence="7" type="ORF">BAUCODRAFT_78523</name>
</gene>
<dbReference type="AlphaFoldDB" id="M2LEC7"/>
<feature type="compositionally biased region" description="Basic and acidic residues" evidence="5">
    <location>
        <begin position="688"/>
        <end position="704"/>
    </location>
</feature>
<dbReference type="STRING" id="717646.M2LEC7"/>
<dbReference type="EMBL" id="KB445562">
    <property type="protein sequence ID" value="EMC92347.1"/>
    <property type="molecule type" value="Genomic_DNA"/>
</dbReference>
<feature type="region of interest" description="Disordered" evidence="5">
    <location>
        <begin position="84"/>
        <end position="103"/>
    </location>
</feature>
<dbReference type="SUPFAM" id="SSF90229">
    <property type="entry name" value="CCCH zinc finger"/>
    <property type="match status" value="1"/>
</dbReference>
<dbReference type="KEGG" id="bcom:BAUCODRAFT_78523"/>
<feature type="region of interest" description="Disordered" evidence="5">
    <location>
        <begin position="306"/>
        <end position="347"/>
    </location>
</feature>
<evidence type="ECO:0000256" key="4">
    <source>
        <dbReference type="PROSITE-ProRule" id="PRU00723"/>
    </source>
</evidence>